<dbReference type="GO" id="GO:0003700">
    <property type="term" value="F:DNA-binding transcription factor activity"/>
    <property type="evidence" value="ECO:0007669"/>
    <property type="project" value="InterPro"/>
</dbReference>
<comment type="similarity">
    <text evidence="1">Belongs to the LysR transcriptional regulatory family.</text>
</comment>
<reference evidence="6 7" key="1">
    <citation type="submission" date="2018-07" db="EMBL/GenBank/DDBJ databases">
        <title>Genomic Encyclopedia of Type Strains, Phase IV (KMG-IV): sequencing the most valuable type-strain genomes for metagenomic binning, comparative biology and taxonomic classification.</title>
        <authorList>
            <person name="Goeker M."/>
        </authorList>
    </citation>
    <scope>NUCLEOTIDE SEQUENCE [LARGE SCALE GENOMIC DNA]</scope>
    <source>
        <strain evidence="6 7">DSM 21634</strain>
    </source>
</reference>
<dbReference type="Gene3D" id="3.40.190.290">
    <property type="match status" value="1"/>
</dbReference>
<comment type="caution">
    <text evidence="6">The sequence shown here is derived from an EMBL/GenBank/DDBJ whole genome shotgun (WGS) entry which is preliminary data.</text>
</comment>
<evidence type="ECO:0000313" key="6">
    <source>
        <dbReference type="EMBL" id="RCW68690.1"/>
    </source>
</evidence>
<evidence type="ECO:0000313" key="7">
    <source>
        <dbReference type="Proteomes" id="UP000252884"/>
    </source>
</evidence>
<keyword evidence="4" id="KW-0804">Transcription</keyword>
<dbReference type="Pfam" id="PF03466">
    <property type="entry name" value="LysR_substrate"/>
    <property type="match status" value="1"/>
</dbReference>
<evidence type="ECO:0000259" key="5">
    <source>
        <dbReference type="PROSITE" id="PS50931"/>
    </source>
</evidence>
<dbReference type="InterPro" id="IPR000847">
    <property type="entry name" value="LysR_HTH_N"/>
</dbReference>
<dbReference type="Pfam" id="PF00126">
    <property type="entry name" value="HTH_1"/>
    <property type="match status" value="1"/>
</dbReference>
<organism evidence="6 7">
    <name type="scientific">Pseudorhodoferax soli</name>
    <dbReference type="NCBI Taxonomy" id="545864"/>
    <lineage>
        <taxon>Bacteria</taxon>
        <taxon>Pseudomonadati</taxon>
        <taxon>Pseudomonadota</taxon>
        <taxon>Betaproteobacteria</taxon>
        <taxon>Burkholderiales</taxon>
        <taxon>Comamonadaceae</taxon>
    </lineage>
</organism>
<dbReference type="SUPFAM" id="SSF53850">
    <property type="entry name" value="Periplasmic binding protein-like II"/>
    <property type="match status" value="1"/>
</dbReference>
<sequence>MTAANQRRLRITLRQLEVFVAVARERSTRAAGASVARSQSAASSALAELELTMGYPLFDRVGKKLILNESGRRFLPSALSLLDQGVELENVFNGKAAATPLLIASSMTIGENILPSLIAQWRLTHPRNPVRMLVMNTVEVLHAIAELEADIGFIEGPQTKRGLTLSPWFSDEMVIVAAPHHPLASGVASKAALREASWAMREVGSGSREAAERWLLEQLGSVQIEFELGMPQAVAALVSTGAALACLPRHSVARGVALGELSIVRHMLPPSQRQLTMVTHAGRRLGPCSDAFVLHCRAQVQAQGLARLPAGLAV</sequence>
<keyword evidence="3 6" id="KW-0238">DNA-binding</keyword>
<dbReference type="InterPro" id="IPR036390">
    <property type="entry name" value="WH_DNA-bd_sf"/>
</dbReference>
<dbReference type="PROSITE" id="PS50931">
    <property type="entry name" value="HTH_LYSR"/>
    <property type="match status" value="1"/>
</dbReference>
<name>A0A368XL99_9BURK</name>
<keyword evidence="2" id="KW-0805">Transcription regulation</keyword>
<evidence type="ECO:0000256" key="1">
    <source>
        <dbReference type="ARBA" id="ARBA00009437"/>
    </source>
</evidence>
<feature type="domain" description="HTH lysR-type" evidence="5">
    <location>
        <begin position="11"/>
        <end position="68"/>
    </location>
</feature>
<dbReference type="Gene3D" id="1.10.10.10">
    <property type="entry name" value="Winged helix-like DNA-binding domain superfamily/Winged helix DNA-binding domain"/>
    <property type="match status" value="1"/>
</dbReference>
<dbReference type="GO" id="GO:0000976">
    <property type="term" value="F:transcription cis-regulatory region binding"/>
    <property type="evidence" value="ECO:0007669"/>
    <property type="project" value="TreeGrafter"/>
</dbReference>
<dbReference type="EMBL" id="QPJK01000007">
    <property type="protein sequence ID" value="RCW68690.1"/>
    <property type="molecule type" value="Genomic_DNA"/>
</dbReference>
<dbReference type="AlphaFoldDB" id="A0A368XL99"/>
<dbReference type="Proteomes" id="UP000252884">
    <property type="component" value="Unassembled WGS sequence"/>
</dbReference>
<dbReference type="SUPFAM" id="SSF46785">
    <property type="entry name" value="Winged helix' DNA-binding domain"/>
    <property type="match status" value="1"/>
</dbReference>
<dbReference type="RefSeq" id="WP_245965855.1">
    <property type="nucleotide sequence ID" value="NZ_QPJK01000007.1"/>
</dbReference>
<dbReference type="InterPro" id="IPR005119">
    <property type="entry name" value="LysR_subst-bd"/>
</dbReference>
<dbReference type="PANTHER" id="PTHR30126:SF94">
    <property type="entry name" value="LYSR FAMILY TRANSCRIPTIONAL REGULATOR"/>
    <property type="match status" value="1"/>
</dbReference>
<dbReference type="InterPro" id="IPR036388">
    <property type="entry name" value="WH-like_DNA-bd_sf"/>
</dbReference>
<evidence type="ECO:0000256" key="2">
    <source>
        <dbReference type="ARBA" id="ARBA00023015"/>
    </source>
</evidence>
<dbReference type="PANTHER" id="PTHR30126">
    <property type="entry name" value="HTH-TYPE TRANSCRIPTIONAL REGULATOR"/>
    <property type="match status" value="1"/>
</dbReference>
<evidence type="ECO:0000256" key="3">
    <source>
        <dbReference type="ARBA" id="ARBA00023125"/>
    </source>
</evidence>
<evidence type="ECO:0000256" key="4">
    <source>
        <dbReference type="ARBA" id="ARBA00023163"/>
    </source>
</evidence>
<gene>
    <name evidence="6" type="ORF">DES41_107211</name>
</gene>
<protein>
    <submittedName>
        <fullName evidence="6">DNA-binding transcriptional LysR family regulator</fullName>
    </submittedName>
</protein>
<proteinExistence type="inferred from homology"/>
<keyword evidence="7" id="KW-1185">Reference proteome</keyword>
<accession>A0A368XL99</accession>